<organism evidence="2 3">
    <name type="scientific">Cymbomonas tetramitiformis</name>
    <dbReference type="NCBI Taxonomy" id="36881"/>
    <lineage>
        <taxon>Eukaryota</taxon>
        <taxon>Viridiplantae</taxon>
        <taxon>Chlorophyta</taxon>
        <taxon>Pyramimonadophyceae</taxon>
        <taxon>Pyramimonadales</taxon>
        <taxon>Pyramimonadaceae</taxon>
        <taxon>Cymbomonas</taxon>
    </lineage>
</organism>
<accession>A0AAE0G1G4</accession>
<name>A0AAE0G1G4_9CHLO</name>
<sequence>MTAAPEGAHSSALASGATSGAEGAADAEVIKRIFQKLDFVEAYIRIEINKKKGGAASPAAVVADAKRKRGGRKGFRSGHAAQPACPLGGLKPENAGTAAAYCAPAELSADEQHSLSLCFVFQQAAEEGAAAFAGAAERYGAPAVLHGDRGPGGGIDLSAYGFAVDRRGVSDDSDGSDDEALDEINELKQQVEDMAARRGVSFTHASLAPQPEAVPPTAALPQPAAAAPLTTAMRWKHRAA</sequence>
<comment type="caution">
    <text evidence="2">The sequence shown here is derived from an EMBL/GenBank/DDBJ whole genome shotgun (WGS) entry which is preliminary data.</text>
</comment>
<dbReference type="Proteomes" id="UP001190700">
    <property type="component" value="Unassembled WGS sequence"/>
</dbReference>
<reference evidence="2 3" key="1">
    <citation type="journal article" date="2015" name="Genome Biol. Evol.">
        <title>Comparative Genomics of a Bacterivorous Green Alga Reveals Evolutionary Causalities and Consequences of Phago-Mixotrophic Mode of Nutrition.</title>
        <authorList>
            <person name="Burns J.A."/>
            <person name="Paasch A."/>
            <person name="Narechania A."/>
            <person name="Kim E."/>
        </authorList>
    </citation>
    <scope>NUCLEOTIDE SEQUENCE [LARGE SCALE GENOMIC DNA]</scope>
    <source>
        <strain evidence="2">PLY_AMNH</strain>
    </source>
</reference>
<evidence type="ECO:0000313" key="2">
    <source>
        <dbReference type="EMBL" id="KAK3269573.1"/>
    </source>
</evidence>
<proteinExistence type="predicted"/>
<dbReference type="EMBL" id="LGRX02025484">
    <property type="protein sequence ID" value="KAK3252293.1"/>
    <property type="molecule type" value="Genomic_DNA"/>
</dbReference>
<dbReference type="EMBL" id="LGRX02010865">
    <property type="protein sequence ID" value="KAK3269573.1"/>
    <property type="molecule type" value="Genomic_DNA"/>
</dbReference>
<keyword evidence="3" id="KW-1185">Reference proteome</keyword>
<protein>
    <submittedName>
        <fullName evidence="2">Uncharacterized protein</fullName>
    </submittedName>
</protein>
<evidence type="ECO:0000313" key="3">
    <source>
        <dbReference type="Proteomes" id="UP001190700"/>
    </source>
</evidence>
<gene>
    <name evidence="2" type="ORF">CYMTET_21988</name>
    <name evidence="1" type="ORF">CYMTET_38410</name>
</gene>
<reference evidence="2" key="2">
    <citation type="submission" date="2023-06" db="EMBL/GenBank/DDBJ databases">
        <title>Long-read-based genome assembly of the green algal bacterivore Cymbomonas tetramitiformis.</title>
        <authorList>
            <person name="Gyaltshen Y."/>
            <person name="Rozenberg A."/>
            <person name="Paasch A."/>
            <person name="Burns J.A."/>
            <person name="Warring S."/>
            <person name="Larson R."/>
            <person name="Maurer-Alcala X."/>
            <person name="Dacks J."/>
            <person name="Kim E."/>
        </authorList>
    </citation>
    <scope>NUCLEOTIDE SEQUENCE</scope>
    <source>
        <strain evidence="2">PLY_AMNH</strain>
    </source>
</reference>
<dbReference type="AlphaFoldDB" id="A0AAE0G1G4"/>
<evidence type="ECO:0000313" key="1">
    <source>
        <dbReference type="EMBL" id="KAK3252293.1"/>
    </source>
</evidence>